<feature type="region of interest" description="Disordered" evidence="1">
    <location>
        <begin position="278"/>
        <end position="314"/>
    </location>
</feature>
<dbReference type="Gene3D" id="2.40.50.140">
    <property type="entry name" value="Nucleic acid-binding proteins"/>
    <property type="match status" value="1"/>
</dbReference>
<feature type="region of interest" description="Disordered" evidence="1">
    <location>
        <begin position="209"/>
        <end position="228"/>
    </location>
</feature>
<feature type="compositionally biased region" description="Acidic residues" evidence="1">
    <location>
        <begin position="212"/>
        <end position="228"/>
    </location>
</feature>
<evidence type="ECO:0000313" key="3">
    <source>
        <dbReference type="Proteomes" id="UP001212841"/>
    </source>
</evidence>
<sequence length="335" mass="37350">MSQTHQTATILSLLQTPTISFPSCQTCLSRIPDSATHTICQKCKSILQTPVHRYRLTVLASFDSHVRKVTIFGPTLNPLLGLPPISLLSLLPTNPSTTLVSPQSHRLVLNTLSHILQGAPLSLSISSKHLITTQPSPPKPPRISSFLEDKENVSVNELVEMLKEVEVADIDVDVKFKLEPIVTGEIGRVFKEGFVSVVDLLKEELGLWDGGSDIDGEEDDNNSEFDYESESWGTLESFDKDHLSFDWNYQPAFPAHVDPMVDLPDLEAITLEQFLNIQDHSQKPQPMRNFTTPRDTPTTPSTDSENEDWGDDSFLTKDMQEIVDILEAMALEDSL</sequence>
<protein>
    <submittedName>
        <fullName evidence="2">Uncharacterized protein</fullName>
    </submittedName>
</protein>
<dbReference type="Proteomes" id="UP001212841">
    <property type="component" value="Unassembled WGS sequence"/>
</dbReference>
<dbReference type="AlphaFoldDB" id="A0AAD5X0H5"/>
<name>A0AAD5X0H5_9FUNG</name>
<dbReference type="EMBL" id="JADGJD010001597">
    <property type="protein sequence ID" value="KAJ3039921.1"/>
    <property type="molecule type" value="Genomic_DNA"/>
</dbReference>
<keyword evidence="3" id="KW-1185">Reference proteome</keyword>
<reference evidence="2" key="1">
    <citation type="submission" date="2020-05" db="EMBL/GenBank/DDBJ databases">
        <title>Phylogenomic resolution of chytrid fungi.</title>
        <authorList>
            <person name="Stajich J.E."/>
            <person name="Amses K."/>
            <person name="Simmons R."/>
            <person name="Seto K."/>
            <person name="Myers J."/>
            <person name="Bonds A."/>
            <person name="Quandt C.A."/>
            <person name="Barry K."/>
            <person name="Liu P."/>
            <person name="Grigoriev I."/>
            <person name="Longcore J.E."/>
            <person name="James T.Y."/>
        </authorList>
    </citation>
    <scope>NUCLEOTIDE SEQUENCE</scope>
    <source>
        <strain evidence="2">JEL0318</strain>
    </source>
</reference>
<proteinExistence type="predicted"/>
<organism evidence="2 3">
    <name type="scientific">Rhizophlyctis rosea</name>
    <dbReference type="NCBI Taxonomy" id="64517"/>
    <lineage>
        <taxon>Eukaryota</taxon>
        <taxon>Fungi</taxon>
        <taxon>Fungi incertae sedis</taxon>
        <taxon>Chytridiomycota</taxon>
        <taxon>Chytridiomycota incertae sedis</taxon>
        <taxon>Chytridiomycetes</taxon>
        <taxon>Rhizophlyctidales</taxon>
        <taxon>Rhizophlyctidaceae</taxon>
        <taxon>Rhizophlyctis</taxon>
    </lineage>
</organism>
<accession>A0AAD5X0H5</accession>
<evidence type="ECO:0000256" key="1">
    <source>
        <dbReference type="SAM" id="MobiDB-lite"/>
    </source>
</evidence>
<dbReference type="SUPFAM" id="SSF50249">
    <property type="entry name" value="Nucleic acid-binding proteins"/>
    <property type="match status" value="1"/>
</dbReference>
<feature type="compositionally biased region" description="Low complexity" evidence="1">
    <location>
        <begin position="291"/>
        <end position="303"/>
    </location>
</feature>
<dbReference type="InterPro" id="IPR012340">
    <property type="entry name" value="NA-bd_OB-fold"/>
</dbReference>
<evidence type="ECO:0000313" key="2">
    <source>
        <dbReference type="EMBL" id="KAJ3039921.1"/>
    </source>
</evidence>
<gene>
    <name evidence="2" type="ORF">HK097_002695</name>
</gene>
<comment type="caution">
    <text evidence="2">The sequence shown here is derived from an EMBL/GenBank/DDBJ whole genome shotgun (WGS) entry which is preliminary data.</text>
</comment>